<dbReference type="EMBL" id="MKQS01000005">
    <property type="protein sequence ID" value="OFE44147.1"/>
    <property type="molecule type" value="Genomic_DNA"/>
</dbReference>
<reference evidence="2 3" key="1">
    <citation type="submission" date="2016-10" db="EMBL/GenBank/DDBJ databases">
        <title>Genome of airborne Acinetobacter sp. 5-2Ac02 in the hospital environment: Species near to Acinetobacter towneri.</title>
        <authorList>
            <person name="Barbosa B."/>
            <person name="Fernandez-Garcia L."/>
            <person name="Gato E."/>
            <person name="Leao R."/>
            <person name="Albano R."/>
            <person name="Fernandez B."/>
            <person name="Fernandez-Cuenca F."/>
            <person name="Marques E."/>
            <person name="Tomas M."/>
        </authorList>
    </citation>
    <scope>NUCLEOTIDE SEQUENCE [LARGE SCALE GENOMIC DNA]</scope>
    <source>
        <strain evidence="2 3">5-2Ac02</strain>
    </source>
</reference>
<dbReference type="Proteomes" id="UP000186931">
    <property type="component" value="Unassembled WGS sequence"/>
</dbReference>
<feature type="signal peptide" evidence="1">
    <location>
        <begin position="1"/>
        <end position="21"/>
    </location>
</feature>
<feature type="chain" id="PRO_5009213341" evidence="1">
    <location>
        <begin position="22"/>
        <end position="123"/>
    </location>
</feature>
<dbReference type="AlphaFoldDB" id="A0A1E8E3F4"/>
<evidence type="ECO:0000313" key="3">
    <source>
        <dbReference type="Proteomes" id="UP000186931"/>
    </source>
</evidence>
<keyword evidence="1" id="KW-0732">Signal</keyword>
<evidence type="ECO:0000256" key="1">
    <source>
        <dbReference type="SAM" id="SignalP"/>
    </source>
</evidence>
<sequence length="123" mass="13725">MLRLITVSALGVALLSGCATTQNIISQVTPAETPLAQVLKQRPDLRKELATVEIRQYFNRVEAPTAAEVKITETGLMDDSVRSIRSIYHFKNINGQWQQGDVQTDYLCARGKNTKTFQSKKCP</sequence>
<organism evidence="2 3">
    <name type="scientific">Acinetobacter towneri</name>
    <dbReference type="NCBI Taxonomy" id="202956"/>
    <lineage>
        <taxon>Bacteria</taxon>
        <taxon>Pseudomonadati</taxon>
        <taxon>Pseudomonadota</taxon>
        <taxon>Gammaproteobacteria</taxon>
        <taxon>Moraxellales</taxon>
        <taxon>Moraxellaceae</taxon>
        <taxon>Acinetobacter</taxon>
    </lineage>
</organism>
<dbReference type="STRING" id="202956.BJN41_02640"/>
<proteinExistence type="predicted"/>
<dbReference type="PROSITE" id="PS51257">
    <property type="entry name" value="PROKAR_LIPOPROTEIN"/>
    <property type="match status" value="1"/>
</dbReference>
<protein>
    <submittedName>
        <fullName evidence="2">Uncharacterized protein</fullName>
    </submittedName>
</protein>
<dbReference type="RefSeq" id="WP_070153440.1">
    <property type="nucleotide sequence ID" value="NZ_JACANQ010000014.1"/>
</dbReference>
<accession>A0A1E8E3F4</accession>
<dbReference type="eggNOG" id="ENOG5033JWC">
    <property type="taxonomic scope" value="Bacteria"/>
</dbReference>
<evidence type="ECO:0000313" key="2">
    <source>
        <dbReference type="EMBL" id="OFE44147.1"/>
    </source>
</evidence>
<comment type="caution">
    <text evidence="2">The sequence shown here is derived from an EMBL/GenBank/DDBJ whole genome shotgun (WGS) entry which is preliminary data.</text>
</comment>
<gene>
    <name evidence="2" type="ORF">BJN41_02640</name>
</gene>
<name>A0A1E8E3F4_9GAMM</name>